<reference evidence="1 2" key="1">
    <citation type="submission" date="2020-08" db="EMBL/GenBank/DDBJ databases">
        <title>Genomic Encyclopedia of Type Strains, Phase IV (KMG-V): Genome sequencing to study the core and pangenomes of soil and plant-associated prokaryotes.</title>
        <authorList>
            <person name="Whitman W."/>
        </authorList>
    </citation>
    <scope>NUCLEOTIDE SEQUENCE [LARGE SCALE GENOMIC DNA]</scope>
    <source>
        <strain evidence="1 2">MP7CTX6</strain>
    </source>
</reference>
<sequence length="64" mass="7322">MKAGLSNLPDKAISIKKGGHPFFGKRRFKFKPALSFIDKYALMQCKRGPERKIKGYVFDFIKGN</sequence>
<evidence type="ECO:0000313" key="2">
    <source>
        <dbReference type="Proteomes" id="UP000537718"/>
    </source>
</evidence>
<protein>
    <submittedName>
        <fullName evidence="1">Uncharacterized protein</fullName>
    </submittedName>
</protein>
<dbReference type="EMBL" id="JACHCF010000017">
    <property type="protein sequence ID" value="MBB5623982.1"/>
    <property type="molecule type" value="Genomic_DNA"/>
</dbReference>
<proteinExistence type="predicted"/>
<accession>A0A7W8YY51</accession>
<organism evidence="1 2">
    <name type="scientific">Pedobacter cryoconitis</name>
    <dbReference type="NCBI Taxonomy" id="188932"/>
    <lineage>
        <taxon>Bacteria</taxon>
        <taxon>Pseudomonadati</taxon>
        <taxon>Bacteroidota</taxon>
        <taxon>Sphingobacteriia</taxon>
        <taxon>Sphingobacteriales</taxon>
        <taxon>Sphingobacteriaceae</taxon>
        <taxon>Pedobacter</taxon>
    </lineage>
</organism>
<name>A0A7W8YY51_9SPHI</name>
<dbReference type="AlphaFoldDB" id="A0A7W8YY51"/>
<gene>
    <name evidence="1" type="ORF">HDE69_005079</name>
</gene>
<comment type="caution">
    <text evidence="1">The sequence shown here is derived from an EMBL/GenBank/DDBJ whole genome shotgun (WGS) entry which is preliminary data.</text>
</comment>
<evidence type="ECO:0000313" key="1">
    <source>
        <dbReference type="EMBL" id="MBB5623982.1"/>
    </source>
</evidence>
<dbReference type="Proteomes" id="UP000537718">
    <property type="component" value="Unassembled WGS sequence"/>
</dbReference>